<organism evidence="2 3">
    <name type="scientific">Rubus argutus</name>
    <name type="common">Southern blackberry</name>
    <dbReference type="NCBI Taxonomy" id="59490"/>
    <lineage>
        <taxon>Eukaryota</taxon>
        <taxon>Viridiplantae</taxon>
        <taxon>Streptophyta</taxon>
        <taxon>Embryophyta</taxon>
        <taxon>Tracheophyta</taxon>
        <taxon>Spermatophyta</taxon>
        <taxon>Magnoliopsida</taxon>
        <taxon>eudicotyledons</taxon>
        <taxon>Gunneridae</taxon>
        <taxon>Pentapetalae</taxon>
        <taxon>rosids</taxon>
        <taxon>fabids</taxon>
        <taxon>Rosales</taxon>
        <taxon>Rosaceae</taxon>
        <taxon>Rosoideae</taxon>
        <taxon>Rosoideae incertae sedis</taxon>
        <taxon>Rubus</taxon>
    </lineage>
</organism>
<evidence type="ECO:0000313" key="2">
    <source>
        <dbReference type="EMBL" id="KAK9901419.1"/>
    </source>
</evidence>
<feature type="region of interest" description="Disordered" evidence="1">
    <location>
        <begin position="1"/>
        <end position="65"/>
    </location>
</feature>
<protein>
    <submittedName>
        <fullName evidence="2">Uncharacterized protein</fullName>
    </submittedName>
</protein>
<accession>A0AAW1VJF1</accession>
<evidence type="ECO:0000256" key="1">
    <source>
        <dbReference type="SAM" id="MobiDB-lite"/>
    </source>
</evidence>
<proteinExistence type="predicted"/>
<sequence>MLLPASLFPRDPCPSQGKKKKKTEIRREVEEIEDRKKMRRKRQRRHVQPVPVHIRRCKQKKGSAQISVTGPYAMNSTAVSNQAAAALLQEKKLKK</sequence>
<reference evidence="2 3" key="1">
    <citation type="journal article" date="2023" name="G3 (Bethesda)">
        <title>A chromosome-length genome assembly and annotation of blackberry (Rubus argutus, cv. 'Hillquist').</title>
        <authorList>
            <person name="Bruna T."/>
            <person name="Aryal R."/>
            <person name="Dudchenko O."/>
            <person name="Sargent D.J."/>
            <person name="Mead D."/>
            <person name="Buti M."/>
            <person name="Cavallini A."/>
            <person name="Hytonen T."/>
            <person name="Andres J."/>
            <person name="Pham M."/>
            <person name="Weisz D."/>
            <person name="Mascagni F."/>
            <person name="Usai G."/>
            <person name="Natali L."/>
            <person name="Bassil N."/>
            <person name="Fernandez G.E."/>
            <person name="Lomsadze A."/>
            <person name="Armour M."/>
            <person name="Olukolu B."/>
            <person name="Poorten T."/>
            <person name="Britton C."/>
            <person name="Davik J."/>
            <person name="Ashrafi H."/>
            <person name="Aiden E.L."/>
            <person name="Borodovsky M."/>
            <person name="Worthington M."/>
        </authorList>
    </citation>
    <scope>NUCLEOTIDE SEQUENCE [LARGE SCALE GENOMIC DNA]</scope>
    <source>
        <strain evidence="2">PI 553951</strain>
    </source>
</reference>
<keyword evidence="3" id="KW-1185">Reference proteome</keyword>
<dbReference type="AlphaFoldDB" id="A0AAW1VJF1"/>
<dbReference type="Proteomes" id="UP001457282">
    <property type="component" value="Unassembled WGS sequence"/>
</dbReference>
<feature type="compositionally biased region" description="Basic residues" evidence="1">
    <location>
        <begin position="37"/>
        <end position="61"/>
    </location>
</feature>
<gene>
    <name evidence="2" type="ORF">M0R45_002138</name>
</gene>
<comment type="caution">
    <text evidence="2">The sequence shown here is derived from an EMBL/GenBank/DDBJ whole genome shotgun (WGS) entry which is preliminary data.</text>
</comment>
<feature type="compositionally biased region" description="Basic and acidic residues" evidence="1">
    <location>
        <begin position="25"/>
        <end position="36"/>
    </location>
</feature>
<evidence type="ECO:0000313" key="3">
    <source>
        <dbReference type="Proteomes" id="UP001457282"/>
    </source>
</evidence>
<dbReference type="EMBL" id="JBEDUW010000311">
    <property type="protein sequence ID" value="KAK9901419.1"/>
    <property type="molecule type" value="Genomic_DNA"/>
</dbReference>
<name>A0AAW1VJF1_RUBAR</name>